<keyword evidence="3 10" id="KW-0813">Transport</keyword>
<organism evidence="11 12">
    <name type="scientific">Candidatus Fimenecus excrementigallinarum</name>
    <dbReference type="NCBI Taxonomy" id="2840816"/>
    <lineage>
        <taxon>Bacteria</taxon>
        <taxon>Bacillati</taxon>
        <taxon>Bacillota</taxon>
        <taxon>Clostridia</taxon>
        <taxon>Candidatus Fimenecus</taxon>
    </lineage>
</organism>
<evidence type="ECO:0000256" key="8">
    <source>
        <dbReference type="ARBA" id="ARBA00023010"/>
    </source>
</evidence>
<evidence type="ECO:0000256" key="3">
    <source>
        <dbReference type="ARBA" id="ARBA00022448"/>
    </source>
</evidence>
<evidence type="ECO:0000256" key="9">
    <source>
        <dbReference type="ARBA" id="ARBA00023136"/>
    </source>
</evidence>
<evidence type="ECO:0000256" key="5">
    <source>
        <dbReference type="ARBA" id="ARBA00022692"/>
    </source>
</evidence>
<evidence type="ECO:0000256" key="7">
    <source>
        <dbReference type="ARBA" id="ARBA00022989"/>
    </source>
</evidence>
<keyword evidence="8 10" id="KW-0811">Translocation</keyword>
<dbReference type="PANTHER" id="PTHR34182:SF1">
    <property type="entry name" value="PROTEIN-EXPORT MEMBRANE PROTEIN SECG"/>
    <property type="match status" value="1"/>
</dbReference>
<dbReference type="GO" id="GO:0015450">
    <property type="term" value="F:protein-transporting ATPase activity"/>
    <property type="evidence" value="ECO:0007669"/>
    <property type="project" value="UniProtKB-UniRule"/>
</dbReference>
<keyword evidence="9 10" id="KW-0472">Membrane</keyword>
<proteinExistence type="inferred from homology"/>
<evidence type="ECO:0000313" key="12">
    <source>
        <dbReference type="Proteomes" id="UP000824071"/>
    </source>
</evidence>
<dbReference type="GO" id="GO:0065002">
    <property type="term" value="P:intracellular protein transmembrane transport"/>
    <property type="evidence" value="ECO:0007669"/>
    <property type="project" value="TreeGrafter"/>
</dbReference>
<feature type="transmembrane region" description="Helical" evidence="10">
    <location>
        <begin position="64"/>
        <end position="82"/>
    </location>
</feature>
<dbReference type="EMBL" id="DVMW01000026">
    <property type="protein sequence ID" value="HIU35712.1"/>
    <property type="molecule type" value="Genomic_DNA"/>
</dbReference>
<evidence type="ECO:0000256" key="1">
    <source>
        <dbReference type="ARBA" id="ARBA00004651"/>
    </source>
</evidence>
<dbReference type="GO" id="GO:0005886">
    <property type="term" value="C:plasma membrane"/>
    <property type="evidence" value="ECO:0007669"/>
    <property type="project" value="UniProtKB-SubCell"/>
</dbReference>
<dbReference type="AlphaFoldDB" id="A0A9D1LEH3"/>
<comment type="caution">
    <text evidence="11">The sequence shown here is derived from an EMBL/GenBank/DDBJ whole genome shotgun (WGS) entry which is preliminary data.</text>
</comment>
<gene>
    <name evidence="11" type="primary">secG</name>
    <name evidence="11" type="ORF">IAC53_03790</name>
</gene>
<reference evidence="11" key="1">
    <citation type="submission" date="2020-10" db="EMBL/GenBank/DDBJ databases">
        <authorList>
            <person name="Gilroy R."/>
        </authorList>
    </citation>
    <scope>NUCLEOTIDE SEQUENCE</scope>
    <source>
        <strain evidence="11">ChiGjej1B1-19959</strain>
    </source>
</reference>
<dbReference type="NCBIfam" id="TIGR00810">
    <property type="entry name" value="secG"/>
    <property type="match status" value="1"/>
</dbReference>
<dbReference type="GO" id="GO:0009306">
    <property type="term" value="P:protein secretion"/>
    <property type="evidence" value="ECO:0007669"/>
    <property type="project" value="UniProtKB-UniRule"/>
</dbReference>
<comment type="subcellular location">
    <subcellularLocation>
        <location evidence="1 10">Cell membrane</location>
        <topology evidence="1 10">Multi-pass membrane protein</topology>
    </subcellularLocation>
</comment>
<feature type="transmembrane region" description="Helical" evidence="10">
    <location>
        <begin position="6"/>
        <end position="25"/>
    </location>
</feature>
<evidence type="ECO:0000313" key="11">
    <source>
        <dbReference type="EMBL" id="HIU35712.1"/>
    </source>
</evidence>
<comment type="similarity">
    <text evidence="2 10">Belongs to the SecG family.</text>
</comment>
<evidence type="ECO:0000256" key="10">
    <source>
        <dbReference type="RuleBase" id="RU365087"/>
    </source>
</evidence>
<keyword evidence="4 10" id="KW-1003">Cell membrane</keyword>
<keyword evidence="5 10" id="KW-0812">Transmembrane</keyword>
<dbReference type="Proteomes" id="UP000824071">
    <property type="component" value="Unassembled WGS sequence"/>
</dbReference>
<sequence length="83" mass="8835">MGALEIVLGVVLILLSVATIVIVLMQKSREGGLSGAITGGGSDTFFGKHKGRTREAMLAKLTKYIAIVFFVLAFAATLLMLFF</sequence>
<dbReference type="InterPro" id="IPR004692">
    <property type="entry name" value="SecG"/>
</dbReference>
<reference evidence="11" key="2">
    <citation type="journal article" date="2021" name="PeerJ">
        <title>Extensive microbial diversity within the chicken gut microbiome revealed by metagenomics and culture.</title>
        <authorList>
            <person name="Gilroy R."/>
            <person name="Ravi A."/>
            <person name="Getino M."/>
            <person name="Pursley I."/>
            <person name="Horton D.L."/>
            <person name="Alikhan N.F."/>
            <person name="Baker D."/>
            <person name="Gharbi K."/>
            <person name="Hall N."/>
            <person name="Watson M."/>
            <person name="Adriaenssens E.M."/>
            <person name="Foster-Nyarko E."/>
            <person name="Jarju S."/>
            <person name="Secka A."/>
            <person name="Antonio M."/>
            <person name="Oren A."/>
            <person name="Chaudhuri R.R."/>
            <person name="La Ragione R."/>
            <person name="Hildebrand F."/>
            <person name="Pallen M.J."/>
        </authorList>
    </citation>
    <scope>NUCLEOTIDE SEQUENCE</scope>
    <source>
        <strain evidence="11">ChiGjej1B1-19959</strain>
    </source>
</reference>
<dbReference type="GO" id="GO:0043952">
    <property type="term" value="P:protein transport by the Sec complex"/>
    <property type="evidence" value="ECO:0007669"/>
    <property type="project" value="TreeGrafter"/>
</dbReference>
<evidence type="ECO:0000256" key="4">
    <source>
        <dbReference type="ARBA" id="ARBA00022475"/>
    </source>
</evidence>
<evidence type="ECO:0000256" key="2">
    <source>
        <dbReference type="ARBA" id="ARBA00008445"/>
    </source>
</evidence>
<dbReference type="PANTHER" id="PTHR34182">
    <property type="entry name" value="PROTEIN-EXPORT MEMBRANE PROTEIN SECG"/>
    <property type="match status" value="1"/>
</dbReference>
<protein>
    <recommendedName>
        <fullName evidence="10">Protein-export membrane protein SecG</fullName>
    </recommendedName>
</protein>
<keyword evidence="7 10" id="KW-1133">Transmembrane helix</keyword>
<comment type="function">
    <text evidence="10">Involved in protein export. Participates in an early event of protein translocation.</text>
</comment>
<dbReference type="Pfam" id="PF03840">
    <property type="entry name" value="SecG"/>
    <property type="match status" value="1"/>
</dbReference>
<evidence type="ECO:0000256" key="6">
    <source>
        <dbReference type="ARBA" id="ARBA00022927"/>
    </source>
</evidence>
<accession>A0A9D1LEH3</accession>
<name>A0A9D1LEH3_9FIRM</name>
<keyword evidence="6 10" id="KW-0653">Protein transport</keyword>